<dbReference type="PANTHER" id="PTHR33048">
    <property type="entry name" value="PTH11-LIKE INTEGRAL MEMBRANE PROTEIN (AFU_ORTHOLOGUE AFUA_5G11245)"/>
    <property type="match status" value="1"/>
</dbReference>
<evidence type="ECO:0000256" key="4">
    <source>
        <dbReference type="ARBA" id="ARBA00023136"/>
    </source>
</evidence>
<dbReference type="HOGENOM" id="CLU_028200_3_0_1"/>
<comment type="caution">
    <text evidence="9">The sequence shown here is derived from an EMBL/GenBank/DDBJ whole genome shotgun (WGS) entry which is preliminary data.</text>
</comment>
<evidence type="ECO:0000256" key="5">
    <source>
        <dbReference type="ARBA" id="ARBA00038359"/>
    </source>
</evidence>
<dbReference type="RefSeq" id="XP_040616780.1">
    <property type="nucleotide sequence ID" value="XM_040765531.1"/>
</dbReference>
<evidence type="ECO:0000256" key="6">
    <source>
        <dbReference type="SAM" id="MobiDB-lite"/>
    </source>
</evidence>
<name>A0A0C2IPB8_9PEZI</name>
<feature type="domain" description="Rhodopsin" evidence="8">
    <location>
        <begin position="25"/>
        <end position="261"/>
    </location>
</feature>
<feature type="transmembrane region" description="Helical" evidence="7">
    <location>
        <begin position="120"/>
        <end position="139"/>
    </location>
</feature>
<evidence type="ECO:0000313" key="10">
    <source>
        <dbReference type="Proteomes" id="UP000031575"/>
    </source>
</evidence>
<organism evidence="9 10">
    <name type="scientific">Sporothrix brasiliensis 5110</name>
    <dbReference type="NCBI Taxonomy" id="1398154"/>
    <lineage>
        <taxon>Eukaryota</taxon>
        <taxon>Fungi</taxon>
        <taxon>Dikarya</taxon>
        <taxon>Ascomycota</taxon>
        <taxon>Pezizomycotina</taxon>
        <taxon>Sordariomycetes</taxon>
        <taxon>Sordariomycetidae</taxon>
        <taxon>Ophiostomatales</taxon>
        <taxon>Ophiostomataceae</taxon>
        <taxon>Sporothrix</taxon>
    </lineage>
</organism>
<accession>A0A0C2IPB8</accession>
<gene>
    <name evidence="9" type="ORF">SPBR_07277</name>
</gene>
<evidence type="ECO:0000259" key="8">
    <source>
        <dbReference type="Pfam" id="PF20684"/>
    </source>
</evidence>
<evidence type="ECO:0000313" key="9">
    <source>
        <dbReference type="EMBL" id="KIH88770.1"/>
    </source>
</evidence>
<comment type="subcellular location">
    <subcellularLocation>
        <location evidence="1">Membrane</location>
        <topology evidence="1">Multi-pass membrane protein</topology>
    </subcellularLocation>
</comment>
<keyword evidence="2 7" id="KW-0812">Transmembrane</keyword>
<feature type="transmembrane region" description="Helical" evidence="7">
    <location>
        <begin position="169"/>
        <end position="189"/>
    </location>
</feature>
<feature type="transmembrane region" description="Helical" evidence="7">
    <location>
        <begin position="6"/>
        <end position="29"/>
    </location>
</feature>
<protein>
    <recommendedName>
        <fullName evidence="8">Rhodopsin domain-containing protein</fullName>
    </recommendedName>
</protein>
<evidence type="ECO:0000256" key="3">
    <source>
        <dbReference type="ARBA" id="ARBA00022989"/>
    </source>
</evidence>
<feature type="transmembrane region" description="Helical" evidence="7">
    <location>
        <begin position="82"/>
        <end position="108"/>
    </location>
</feature>
<comment type="similarity">
    <text evidence="5">Belongs to the SAT4 family.</text>
</comment>
<feature type="compositionally biased region" description="Polar residues" evidence="6">
    <location>
        <begin position="314"/>
        <end position="336"/>
    </location>
</feature>
<evidence type="ECO:0000256" key="1">
    <source>
        <dbReference type="ARBA" id="ARBA00004141"/>
    </source>
</evidence>
<dbReference type="OrthoDB" id="3923077at2759"/>
<evidence type="ECO:0000256" key="2">
    <source>
        <dbReference type="ARBA" id="ARBA00022692"/>
    </source>
</evidence>
<feature type="transmembrane region" description="Helical" evidence="7">
    <location>
        <begin position="41"/>
        <end position="62"/>
    </location>
</feature>
<keyword evidence="4 7" id="KW-0472">Membrane</keyword>
<dbReference type="InterPro" id="IPR049326">
    <property type="entry name" value="Rhodopsin_dom_fungi"/>
</dbReference>
<dbReference type="GeneID" id="63680452"/>
<reference evidence="9 10" key="1">
    <citation type="journal article" date="2014" name="BMC Genomics">
        <title>Comparative genomics of the major fungal agents of human and animal Sporotrichosis: Sporothrix schenckii and Sporothrix brasiliensis.</title>
        <authorList>
            <person name="Teixeira M.M."/>
            <person name="de Almeida L.G."/>
            <person name="Kubitschek-Barreira P."/>
            <person name="Alves F.L."/>
            <person name="Kioshima E.S."/>
            <person name="Abadio A.K."/>
            <person name="Fernandes L."/>
            <person name="Derengowski L.S."/>
            <person name="Ferreira K.S."/>
            <person name="Souza R.C."/>
            <person name="Ruiz J.C."/>
            <person name="de Andrade N.C."/>
            <person name="Paes H.C."/>
            <person name="Nicola A.M."/>
            <person name="Albuquerque P."/>
            <person name="Gerber A.L."/>
            <person name="Martins V.P."/>
            <person name="Peconick L.D."/>
            <person name="Neto A.V."/>
            <person name="Chaucanez C.B."/>
            <person name="Silva P.A."/>
            <person name="Cunha O.L."/>
            <person name="de Oliveira F.F."/>
            <person name="dos Santos T.C."/>
            <person name="Barros A.L."/>
            <person name="Soares M.A."/>
            <person name="de Oliveira L.M."/>
            <person name="Marini M.M."/>
            <person name="Villalobos-Duno H."/>
            <person name="Cunha M.M."/>
            <person name="de Hoog S."/>
            <person name="da Silveira J.F."/>
            <person name="Henrissat B."/>
            <person name="Nino-Vega G.A."/>
            <person name="Cisalpino P.S."/>
            <person name="Mora-Montes H.M."/>
            <person name="Almeida S.R."/>
            <person name="Stajich J.E."/>
            <person name="Lopes-Bezerra L.M."/>
            <person name="Vasconcelos A.T."/>
            <person name="Felipe M.S."/>
        </authorList>
    </citation>
    <scope>NUCLEOTIDE SEQUENCE [LARGE SCALE GENOMIC DNA]</scope>
    <source>
        <strain evidence="9 10">5110</strain>
    </source>
</reference>
<dbReference type="Proteomes" id="UP000031575">
    <property type="component" value="Unassembled WGS sequence"/>
</dbReference>
<feature type="transmembrane region" description="Helical" evidence="7">
    <location>
        <begin position="201"/>
        <end position="225"/>
    </location>
</feature>
<dbReference type="PANTHER" id="PTHR33048:SF93">
    <property type="entry name" value="INTEGRAL MEMBRANE PROTEIN"/>
    <property type="match status" value="1"/>
</dbReference>
<keyword evidence="10" id="KW-1185">Reference proteome</keyword>
<feature type="transmembrane region" description="Helical" evidence="7">
    <location>
        <begin position="237"/>
        <end position="257"/>
    </location>
</feature>
<dbReference type="VEuPathDB" id="FungiDB:SPBR_07277"/>
<dbReference type="Pfam" id="PF20684">
    <property type="entry name" value="Fung_rhodopsin"/>
    <property type="match status" value="1"/>
</dbReference>
<keyword evidence="3 7" id="KW-1133">Transmembrane helix</keyword>
<sequence length="409" mass="44836">MMQPGPALAFATWVMAVLCLALVALRLYTRVHLVRFVGAEDYLFAATGVFFLVFSCAIQAAVRFGLGQSFWSLSLQQSSDAILWTYIANTFAITGNAMAKLTTGLFLLRVVQLRWHKVALWCLVGVTASTSAALTIMLWNQSTPVKMSWDPFRTPGHWNLQIQPMSVGLGVWSSACDFFFAAFPWLFIWSLRMQRREKIMLASSMSLGVIAGICGIIRTVVLARLNVLNYTLTFVTYFAWAGAEIAVSMVCLAIPTLRPLYLRHRGLAVTSTHPRHPADDVLPQFTMCGPTPGAGVTAPTQGPPKYADIDLESGPSSIDSTPRSTPGSTPGSTPDSVQDEKFDSVPEVETLPSRLPKAYLSRGQDSVDEILGLYGQNYAHGQGQKHGQIWIKSEVSVQETAATNWPLKK</sequence>
<proteinExistence type="inferred from homology"/>
<dbReference type="AlphaFoldDB" id="A0A0C2IPB8"/>
<feature type="region of interest" description="Disordered" evidence="6">
    <location>
        <begin position="292"/>
        <end position="348"/>
    </location>
</feature>
<dbReference type="InterPro" id="IPR052337">
    <property type="entry name" value="SAT4-like"/>
</dbReference>
<dbReference type="GO" id="GO:0016020">
    <property type="term" value="C:membrane"/>
    <property type="evidence" value="ECO:0007669"/>
    <property type="project" value="UniProtKB-SubCell"/>
</dbReference>
<evidence type="ECO:0000256" key="7">
    <source>
        <dbReference type="SAM" id="Phobius"/>
    </source>
</evidence>
<dbReference type="EMBL" id="AWTV01000009">
    <property type="protein sequence ID" value="KIH88770.1"/>
    <property type="molecule type" value="Genomic_DNA"/>
</dbReference>